<keyword evidence="8" id="KW-1185">Reference proteome</keyword>
<evidence type="ECO:0000256" key="3">
    <source>
        <dbReference type="ARBA" id="ARBA00022806"/>
    </source>
</evidence>
<dbReference type="GO" id="GO:0003677">
    <property type="term" value="F:DNA binding"/>
    <property type="evidence" value="ECO:0007669"/>
    <property type="project" value="InterPro"/>
</dbReference>
<evidence type="ECO:0000313" key="8">
    <source>
        <dbReference type="Proteomes" id="UP001188597"/>
    </source>
</evidence>
<feature type="compositionally biased region" description="Polar residues" evidence="5">
    <location>
        <begin position="24"/>
        <end position="34"/>
    </location>
</feature>
<gene>
    <name evidence="7" type="ORF">RJ639_033095</name>
</gene>
<organism evidence="7 8">
    <name type="scientific">Escallonia herrerae</name>
    <dbReference type="NCBI Taxonomy" id="1293975"/>
    <lineage>
        <taxon>Eukaryota</taxon>
        <taxon>Viridiplantae</taxon>
        <taxon>Streptophyta</taxon>
        <taxon>Embryophyta</taxon>
        <taxon>Tracheophyta</taxon>
        <taxon>Spermatophyta</taxon>
        <taxon>Magnoliopsida</taxon>
        <taxon>eudicotyledons</taxon>
        <taxon>Gunneridae</taxon>
        <taxon>Pentapetalae</taxon>
        <taxon>asterids</taxon>
        <taxon>campanulids</taxon>
        <taxon>Escalloniales</taxon>
        <taxon>Escalloniaceae</taxon>
        <taxon>Escallonia</taxon>
    </lineage>
</organism>
<sequence length="360" mass="40698">MAEELRTSDGVATQTLGMPVKSNGEYSTNVLQSRDNPELEVEELRTSEATVALPESMPEEYAKYMQSLNDRQREAACSNISVPLMIVAGAGSGKGIGPCHILAMTFTTAAASEMRDRIGAVAGKETGKELMISTFHSFSLQLCRLHAEKYKYLLEQRAVHDVDGGKLLNEDNDLRSSKGLEWDTVFIVKANESEIPLLHEYNGVVKENGNSLEVYLNLLSFWYSAVIKYEKLGTEERAVVSHLFHQWAKKPAFQDPKRLLGKVGFVVDERLRARKCTHKDALRDLKSCLRSDEALQYAEYVLKWEQIPADKRAYIMREKQEHFQKLRIDNAMGSRQLHCVPPELRMHSGSYIPSSCFSFD</sequence>
<dbReference type="SUPFAM" id="SSF52540">
    <property type="entry name" value="P-loop containing nucleoside triphosphate hydrolases"/>
    <property type="match status" value="1"/>
</dbReference>
<dbReference type="InterPro" id="IPR027417">
    <property type="entry name" value="P-loop_NTPase"/>
</dbReference>
<dbReference type="PANTHER" id="PTHR11070:SF61">
    <property type="entry name" value="DNA 3'-5' HELICASE"/>
    <property type="match status" value="1"/>
</dbReference>
<keyword evidence="2" id="KW-0378">Hydrolase</keyword>
<dbReference type="GO" id="GO:0005634">
    <property type="term" value="C:nucleus"/>
    <property type="evidence" value="ECO:0007669"/>
    <property type="project" value="TreeGrafter"/>
</dbReference>
<evidence type="ECO:0000256" key="4">
    <source>
        <dbReference type="ARBA" id="ARBA00022840"/>
    </source>
</evidence>
<keyword evidence="3" id="KW-0347">Helicase</keyword>
<feature type="region of interest" description="Disordered" evidence="5">
    <location>
        <begin position="1"/>
        <end position="36"/>
    </location>
</feature>
<dbReference type="Pfam" id="PF00580">
    <property type="entry name" value="UvrD-helicase"/>
    <property type="match status" value="1"/>
</dbReference>
<dbReference type="InterPro" id="IPR000212">
    <property type="entry name" value="DNA_helicase_UvrD/REP"/>
</dbReference>
<accession>A0AA88X6W8</accession>
<evidence type="ECO:0000259" key="6">
    <source>
        <dbReference type="Pfam" id="PF00580"/>
    </source>
</evidence>
<protein>
    <recommendedName>
        <fullName evidence="6">UvrD-like helicase ATP-binding domain-containing protein</fullName>
    </recommendedName>
</protein>
<dbReference type="GO" id="GO:0016787">
    <property type="term" value="F:hydrolase activity"/>
    <property type="evidence" value="ECO:0007669"/>
    <property type="project" value="UniProtKB-KW"/>
</dbReference>
<dbReference type="EMBL" id="JAVXUP010000241">
    <property type="protein sequence ID" value="KAK3033215.1"/>
    <property type="molecule type" value="Genomic_DNA"/>
</dbReference>
<evidence type="ECO:0000256" key="5">
    <source>
        <dbReference type="SAM" id="MobiDB-lite"/>
    </source>
</evidence>
<dbReference type="PANTHER" id="PTHR11070">
    <property type="entry name" value="UVRD / RECB / PCRA DNA HELICASE FAMILY MEMBER"/>
    <property type="match status" value="1"/>
</dbReference>
<evidence type="ECO:0000256" key="1">
    <source>
        <dbReference type="ARBA" id="ARBA00022741"/>
    </source>
</evidence>
<dbReference type="AlphaFoldDB" id="A0AA88X6W8"/>
<reference evidence="7" key="1">
    <citation type="submission" date="2022-12" db="EMBL/GenBank/DDBJ databases">
        <title>Draft genome assemblies for two species of Escallonia (Escalloniales).</title>
        <authorList>
            <person name="Chanderbali A."/>
            <person name="Dervinis C."/>
            <person name="Anghel I."/>
            <person name="Soltis D."/>
            <person name="Soltis P."/>
            <person name="Zapata F."/>
        </authorList>
    </citation>
    <scope>NUCLEOTIDE SEQUENCE</scope>
    <source>
        <strain evidence="7">UCBG64.0493</strain>
        <tissue evidence="7">Leaf</tissue>
    </source>
</reference>
<dbReference type="GO" id="GO:0043138">
    <property type="term" value="F:3'-5' DNA helicase activity"/>
    <property type="evidence" value="ECO:0007669"/>
    <property type="project" value="TreeGrafter"/>
</dbReference>
<evidence type="ECO:0000313" key="7">
    <source>
        <dbReference type="EMBL" id="KAK3033215.1"/>
    </source>
</evidence>
<feature type="domain" description="UvrD-like helicase ATP-binding" evidence="6">
    <location>
        <begin position="95"/>
        <end position="329"/>
    </location>
</feature>
<keyword evidence="1" id="KW-0547">Nucleotide-binding</keyword>
<dbReference type="InterPro" id="IPR014016">
    <property type="entry name" value="UvrD-like_ATP-bd"/>
</dbReference>
<dbReference type="GO" id="GO:0005524">
    <property type="term" value="F:ATP binding"/>
    <property type="evidence" value="ECO:0007669"/>
    <property type="project" value="UniProtKB-KW"/>
</dbReference>
<dbReference type="Proteomes" id="UP001188597">
    <property type="component" value="Unassembled WGS sequence"/>
</dbReference>
<proteinExistence type="predicted"/>
<name>A0AA88X6W8_9ASTE</name>
<evidence type="ECO:0000256" key="2">
    <source>
        <dbReference type="ARBA" id="ARBA00022801"/>
    </source>
</evidence>
<dbReference type="GO" id="GO:0000725">
    <property type="term" value="P:recombinational repair"/>
    <property type="evidence" value="ECO:0007669"/>
    <property type="project" value="TreeGrafter"/>
</dbReference>
<dbReference type="Gene3D" id="3.40.50.300">
    <property type="entry name" value="P-loop containing nucleotide triphosphate hydrolases"/>
    <property type="match status" value="1"/>
</dbReference>
<comment type="caution">
    <text evidence="7">The sequence shown here is derived from an EMBL/GenBank/DDBJ whole genome shotgun (WGS) entry which is preliminary data.</text>
</comment>
<keyword evidence="4" id="KW-0067">ATP-binding</keyword>